<feature type="compositionally biased region" description="Basic and acidic residues" evidence="2">
    <location>
        <begin position="277"/>
        <end position="293"/>
    </location>
</feature>
<dbReference type="AlphaFoldDB" id="A0A0V0Y116"/>
<accession>A0A0V0Y116</accession>
<evidence type="ECO:0000256" key="2">
    <source>
        <dbReference type="SAM" id="MobiDB-lite"/>
    </source>
</evidence>
<feature type="region of interest" description="Disordered" evidence="2">
    <location>
        <begin position="324"/>
        <end position="355"/>
    </location>
</feature>
<evidence type="ECO:0000313" key="3">
    <source>
        <dbReference type="EMBL" id="KRX94078.1"/>
    </source>
</evidence>
<feature type="coiled-coil region" evidence="1">
    <location>
        <begin position="104"/>
        <end position="261"/>
    </location>
</feature>
<feature type="compositionally biased region" description="Basic residues" evidence="2">
    <location>
        <begin position="57"/>
        <end position="72"/>
    </location>
</feature>
<comment type="caution">
    <text evidence="3">The sequence shown here is derived from an EMBL/GenBank/DDBJ whole genome shotgun (WGS) entry which is preliminary data.</text>
</comment>
<dbReference type="Proteomes" id="UP000054815">
    <property type="component" value="Unassembled WGS sequence"/>
</dbReference>
<keyword evidence="1" id="KW-0175">Coiled coil</keyword>
<organism evidence="3 4">
    <name type="scientific">Trichinella pseudospiralis</name>
    <name type="common">Parasitic roundworm</name>
    <dbReference type="NCBI Taxonomy" id="6337"/>
    <lineage>
        <taxon>Eukaryota</taxon>
        <taxon>Metazoa</taxon>
        <taxon>Ecdysozoa</taxon>
        <taxon>Nematoda</taxon>
        <taxon>Enoplea</taxon>
        <taxon>Dorylaimia</taxon>
        <taxon>Trichinellida</taxon>
        <taxon>Trichinellidae</taxon>
        <taxon>Trichinella</taxon>
    </lineage>
</organism>
<evidence type="ECO:0000313" key="4">
    <source>
        <dbReference type="Proteomes" id="UP000054815"/>
    </source>
</evidence>
<feature type="non-terminal residue" evidence="3">
    <location>
        <position position="1"/>
    </location>
</feature>
<evidence type="ECO:0000256" key="1">
    <source>
        <dbReference type="SAM" id="Coils"/>
    </source>
</evidence>
<proteinExistence type="predicted"/>
<gene>
    <name evidence="3" type="ORF">T4E_11682</name>
</gene>
<protein>
    <submittedName>
        <fullName evidence="3">Uncharacterized protein</fullName>
    </submittedName>
</protein>
<feature type="region of interest" description="Disordered" evidence="2">
    <location>
        <begin position="53"/>
        <end position="102"/>
    </location>
</feature>
<reference evidence="3 4" key="1">
    <citation type="submission" date="2015-01" db="EMBL/GenBank/DDBJ databases">
        <title>Evolution of Trichinella species and genotypes.</title>
        <authorList>
            <person name="Korhonen P.K."/>
            <person name="Edoardo P."/>
            <person name="Giuseppe L.R."/>
            <person name="Gasser R.B."/>
        </authorList>
    </citation>
    <scope>NUCLEOTIDE SEQUENCE [LARGE SCALE GENOMIC DNA]</scope>
    <source>
        <strain evidence="3">ISS141</strain>
    </source>
</reference>
<name>A0A0V0Y116_TRIPS</name>
<dbReference type="EMBL" id="JYDU01000077">
    <property type="protein sequence ID" value="KRX94078.1"/>
    <property type="molecule type" value="Genomic_DNA"/>
</dbReference>
<feature type="region of interest" description="Disordered" evidence="2">
    <location>
        <begin position="277"/>
        <end position="301"/>
    </location>
</feature>
<sequence length="388" mass="43350">LLSVWAELSPVTLVFVVRALFSYTGLYSYTVLDSTVVVYEFIPVKTNTHTNYSTMSSRKRANVQPLAKRRRVASSDAEENTSAEETVERPENQQLGLVNDKGRRRSARLQKIVEEKEIQKLEEEAKKHEELTRTVEEARRAEEARLTVLLERAKQEMNLAEERAKALEEYAKTVEEEAEAADKTAVVVEGEAEKAADEAKRAGEKAKKAQIEAKNAQDEALMAEQNAKTAKKKLMMARQKARERKIEAKKANIKANKAKAEVIRVAGLARIVEEERNAYQEKNDKSSDSKGAEENTEVNVEETVAVDDNTAQAPVLTESDLQDHAANELPPPNNAAEGVNLAPPPVQPEQQNPPEQALNLTSPCLLFFNNIRIITFLVCNMEYALHDA</sequence>